<evidence type="ECO:0000256" key="2">
    <source>
        <dbReference type="ARBA" id="ARBA00005313"/>
    </source>
</evidence>
<evidence type="ECO:0000259" key="8">
    <source>
        <dbReference type="SMART" id="SM00891"/>
    </source>
</evidence>
<dbReference type="Ensembl" id="ENSSMAT00000002751.2">
    <property type="protein sequence ID" value="ENSSMAP00000002702.1"/>
    <property type="gene ID" value="ENSSMAG00000001674.2"/>
</dbReference>
<feature type="region of interest" description="Disordered" evidence="7">
    <location>
        <begin position="1"/>
        <end position="55"/>
    </location>
</feature>
<dbReference type="GO" id="GO:0048476">
    <property type="term" value="C:Holliday junction resolvase complex"/>
    <property type="evidence" value="ECO:0007669"/>
    <property type="project" value="InterPro"/>
</dbReference>
<dbReference type="GO" id="GO:0006302">
    <property type="term" value="P:double-strand break repair"/>
    <property type="evidence" value="ECO:0007669"/>
    <property type="project" value="TreeGrafter"/>
</dbReference>
<dbReference type="InterPro" id="IPR047522">
    <property type="entry name" value="XPF_nuclease_EME1_vertebrates"/>
</dbReference>
<dbReference type="InterPro" id="IPR042530">
    <property type="entry name" value="EME1/EME2_C"/>
</dbReference>
<dbReference type="Gene3D" id="1.10.150.670">
    <property type="entry name" value="Crossover junction endonuclease EME1, DNA-binding domain"/>
    <property type="match status" value="1"/>
</dbReference>
<dbReference type="STRING" id="52904.ENSSMAP00000002667"/>
<dbReference type="FunFam" id="1.10.150.670:FF:000002">
    <property type="entry name" value="Crossover junction endonuclease EME1"/>
    <property type="match status" value="1"/>
</dbReference>
<feature type="region of interest" description="Disordered" evidence="7">
    <location>
        <begin position="88"/>
        <end position="204"/>
    </location>
</feature>
<reference evidence="10" key="4">
    <citation type="submission" date="2025-05" db="UniProtKB">
        <authorList>
            <consortium name="Ensembl"/>
        </authorList>
    </citation>
    <scope>IDENTIFICATION</scope>
</reference>
<evidence type="ECO:0000256" key="4">
    <source>
        <dbReference type="ARBA" id="ARBA00023172"/>
    </source>
</evidence>
<protein>
    <submittedName>
        <fullName evidence="10">Essential meiotic structure-specific endonuclease 1</fullName>
    </submittedName>
    <submittedName>
        <fullName evidence="9">Putative crossover junction endonuclease EME1 isoform 2</fullName>
    </submittedName>
</protein>
<reference evidence="9 11" key="1">
    <citation type="submission" date="2017-12" db="EMBL/GenBank/DDBJ databases">
        <title>Integrating genomic resources of turbot (Scophthalmus maximus) in depth evaluation of genetic and physical mapping variation across individuals.</title>
        <authorList>
            <person name="Martinez P."/>
        </authorList>
    </citation>
    <scope>NUCLEOTIDE SEQUENCE [LARGE SCALE GENOMIC DNA]</scope>
</reference>
<dbReference type="GO" id="GO:0003677">
    <property type="term" value="F:DNA binding"/>
    <property type="evidence" value="ECO:0007669"/>
    <property type="project" value="InterPro"/>
</dbReference>
<dbReference type="GO" id="GO:0000712">
    <property type="term" value="P:resolution of meiotic recombination intermediates"/>
    <property type="evidence" value="ECO:0007669"/>
    <property type="project" value="TreeGrafter"/>
</dbReference>
<reference evidence="10" key="3">
    <citation type="submission" date="2023-05" db="EMBL/GenBank/DDBJ databases">
        <title>High-quality long-read genome of Scophthalmus maximus.</title>
        <authorList>
            <person name="Lien S."/>
            <person name="Martinez P."/>
        </authorList>
    </citation>
    <scope>NUCLEOTIDE SEQUENCE [LARGE SCALE GENOMIC DNA]</scope>
</reference>
<dbReference type="CDD" id="cd20081">
    <property type="entry name" value="XPF_nuclease_EME1"/>
    <property type="match status" value="1"/>
</dbReference>
<dbReference type="GeneTree" id="ENSGT00530000063937"/>
<dbReference type="Pfam" id="PF21292">
    <property type="entry name" value="EME1-MUS81_C"/>
    <property type="match status" value="1"/>
</dbReference>
<feature type="compositionally biased region" description="Polar residues" evidence="7">
    <location>
        <begin position="108"/>
        <end position="120"/>
    </location>
</feature>
<organism evidence="9 11">
    <name type="scientific">Scophthalmus maximus</name>
    <name type="common">Turbot</name>
    <name type="synonym">Psetta maxima</name>
    <dbReference type="NCBI Taxonomy" id="52904"/>
    <lineage>
        <taxon>Eukaryota</taxon>
        <taxon>Metazoa</taxon>
        <taxon>Chordata</taxon>
        <taxon>Craniata</taxon>
        <taxon>Vertebrata</taxon>
        <taxon>Euteleostomi</taxon>
        <taxon>Actinopterygii</taxon>
        <taxon>Neopterygii</taxon>
        <taxon>Teleostei</taxon>
        <taxon>Neoteleostei</taxon>
        <taxon>Acanthomorphata</taxon>
        <taxon>Carangaria</taxon>
        <taxon>Pleuronectiformes</taxon>
        <taxon>Pleuronectoidei</taxon>
        <taxon>Scophthalmidae</taxon>
        <taxon>Scophthalmus</taxon>
    </lineage>
</organism>
<dbReference type="FunFam" id="3.40.1620.30:FF:000001">
    <property type="entry name" value="Essential meiotic structure-specific endonuclease 1"/>
    <property type="match status" value="1"/>
</dbReference>
<evidence type="ECO:0000256" key="1">
    <source>
        <dbReference type="ARBA" id="ARBA00004123"/>
    </source>
</evidence>
<dbReference type="OMA" id="FCVESDW"/>
<evidence type="ECO:0000313" key="9">
    <source>
        <dbReference type="EMBL" id="AWP17212.1"/>
    </source>
</evidence>
<dbReference type="Gene3D" id="4.10.800.30">
    <property type="entry name" value="ERCC4, Mus81-Eme1 complex, nuclease domain, subdomain 2"/>
    <property type="match status" value="1"/>
</dbReference>
<dbReference type="Proteomes" id="UP000694558">
    <property type="component" value="Chromosome 18"/>
</dbReference>
<feature type="domain" description="ERCC4" evidence="8">
    <location>
        <begin position="239"/>
        <end position="509"/>
    </location>
</feature>
<keyword evidence="4" id="KW-0233">DNA recombination</keyword>
<evidence type="ECO:0000313" key="10">
    <source>
        <dbReference type="Ensembl" id="ENSSMAP00000002702.1"/>
    </source>
</evidence>
<keyword evidence="3" id="KW-0227">DNA damage</keyword>
<evidence type="ECO:0000256" key="3">
    <source>
        <dbReference type="ARBA" id="ARBA00022763"/>
    </source>
</evidence>
<feature type="region of interest" description="Disordered" evidence="7">
    <location>
        <begin position="371"/>
        <end position="393"/>
    </location>
</feature>
<dbReference type="InterPro" id="IPR043086">
    <property type="entry name" value="EME1_nucdom_sub1"/>
</dbReference>
<proteinExistence type="inferred from homology"/>
<dbReference type="Proteomes" id="UP000246464">
    <property type="component" value="Chromosome 18"/>
</dbReference>
<dbReference type="InterPro" id="IPR043087">
    <property type="entry name" value="Eme1_nucdom_sub2"/>
</dbReference>
<dbReference type="InterPro" id="IPR033310">
    <property type="entry name" value="Mms4/EME1/EME2"/>
</dbReference>
<dbReference type="SMART" id="SM00891">
    <property type="entry name" value="ERCC4"/>
    <property type="match status" value="1"/>
</dbReference>
<keyword evidence="9" id="KW-0540">Nuclease</keyword>
<dbReference type="Gene3D" id="3.40.1620.30">
    <property type="entry name" value="ERCC4, Mus81-Eme1 complex, nuclease domain, subdomain 1"/>
    <property type="match status" value="1"/>
</dbReference>
<evidence type="ECO:0000256" key="6">
    <source>
        <dbReference type="ARBA" id="ARBA00023242"/>
    </source>
</evidence>
<dbReference type="InterPro" id="IPR006166">
    <property type="entry name" value="ERCC4_domain"/>
</dbReference>
<keyword evidence="5" id="KW-0234">DNA repair</keyword>
<reference evidence="10" key="2">
    <citation type="submission" date="2020-05" db="EMBL/GenBank/DDBJ databases">
        <authorList>
            <person name="Moser M."/>
        </authorList>
    </citation>
    <scope>NUCLEOTIDE SEQUENCE [LARGE SCALE GENOMIC DNA]</scope>
</reference>
<comment type="subcellular location">
    <subcellularLocation>
        <location evidence="1">Nucleus</location>
    </subcellularLocation>
</comment>
<feature type="compositionally biased region" description="Basic and acidic residues" evidence="7">
    <location>
        <begin position="179"/>
        <end position="204"/>
    </location>
</feature>
<dbReference type="GO" id="GO:0008821">
    <property type="term" value="F:crossover junction DNA endonuclease activity"/>
    <property type="evidence" value="ECO:0007669"/>
    <property type="project" value="TreeGrafter"/>
</dbReference>
<evidence type="ECO:0000256" key="7">
    <source>
        <dbReference type="SAM" id="MobiDB-lite"/>
    </source>
</evidence>
<keyword evidence="11" id="KW-1185">Reference proteome</keyword>
<accession>A0A2U9CRD2</accession>
<sequence>MCSYSDSTSDLDEELPVFDFLQPGRGLSQSSKGHTEKPDMADAEEAARFTSVKDNARAHMGKADVMMISSDSEEDAPHVPLAQRLKQRRDNAISASSAVTNGGDAGQKSPSSLATLQLPCQNGLPKSEPPLGYRQVSHGASGGPEEAADLPRRWPSTNPPRSVVGSADATPTQGKPAKRTAEEMQGSREEALRRRQARERRQGDKEVLRLEQERLKAERKALAEAAKALRPEECIKHMVVAVDPALLQLEGGGTLLASVQALGCSCAIEKQPLPRSVSWMRRVPCAQPDDGVCEPEACVVMQMTVDDFSSLIHSYIQEERHGGSDSGPTLTSWVQQRQGCNPGKNLSLVVIDMEKYFRSKKSQSQKRLRVAVANEEQGGGKARKRRKNGGAEALPEVSRVEVEEALVHLQLHTGVSVRFLPTWKDFSDYITMTTKAVAEAPFKREREKTGFSFYLESEWAGGQRVDKAGKGLLQVWKRQIQQFNRVSPDMAAAILAAYPSPQLLKKAYGLCKTDREKLSLLSDLLIRRGEGVTSTTRRVGPELSKRLFLMMSSCDPELTLDSTV</sequence>
<keyword evidence="6" id="KW-0539">Nucleus</keyword>
<evidence type="ECO:0000256" key="5">
    <source>
        <dbReference type="ARBA" id="ARBA00023204"/>
    </source>
</evidence>
<dbReference type="GO" id="GO:0031573">
    <property type="term" value="P:mitotic intra-S DNA damage checkpoint signaling"/>
    <property type="evidence" value="ECO:0007669"/>
    <property type="project" value="TreeGrafter"/>
</dbReference>
<dbReference type="AlphaFoldDB" id="A0A2U9CRD2"/>
<dbReference type="GO" id="GO:0031297">
    <property type="term" value="P:replication fork processing"/>
    <property type="evidence" value="ECO:0007669"/>
    <property type="project" value="TreeGrafter"/>
</dbReference>
<dbReference type="Bgee" id="ENSSMAG00000001674">
    <property type="expression patterns" value="Expressed in head kidney and 2 other cell types or tissues"/>
</dbReference>
<gene>
    <name evidence="10" type="primary">eme1</name>
    <name evidence="9" type="ORF">SMAX5B_020370</name>
</gene>
<comment type="similarity">
    <text evidence="2">Belongs to the EME1/MMS4 family.</text>
</comment>
<dbReference type="PANTHER" id="PTHR21077">
    <property type="entry name" value="EME1 PROTEIN"/>
    <property type="match status" value="1"/>
</dbReference>
<dbReference type="EMBL" id="CP026260">
    <property type="protein sequence ID" value="AWP17212.1"/>
    <property type="molecule type" value="Genomic_DNA"/>
</dbReference>
<evidence type="ECO:0000313" key="11">
    <source>
        <dbReference type="Proteomes" id="UP000246464"/>
    </source>
</evidence>
<dbReference type="Pfam" id="PF02732">
    <property type="entry name" value="ERCC4"/>
    <property type="match status" value="1"/>
</dbReference>
<name>A0A2U9CRD2_SCOMX</name>
<keyword evidence="9" id="KW-0255">Endonuclease</keyword>
<dbReference type="PANTHER" id="PTHR21077:SF7">
    <property type="entry name" value="CROSSOVER JUNCTION ENDONUCLEASE EME1"/>
    <property type="match status" value="1"/>
</dbReference>
<dbReference type="GO" id="GO:0005634">
    <property type="term" value="C:nucleus"/>
    <property type="evidence" value="ECO:0007669"/>
    <property type="project" value="UniProtKB-SubCell"/>
</dbReference>
<keyword evidence="9" id="KW-0378">Hydrolase</keyword>